<proteinExistence type="predicted"/>
<name>A0ABN1J735_9FLAO</name>
<accession>A0ABN1J735</accession>
<reference evidence="1 2" key="1">
    <citation type="journal article" date="2019" name="Int. J. Syst. Evol. Microbiol.">
        <title>The Global Catalogue of Microorganisms (GCM) 10K type strain sequencing project: providing services to taxonomists for standard genome sequencing and annotation.</title>
        <authorList>
            <consortium name="The Broad Institute Genomics Platform"/>
            <consortium name="The Broad Institute Genome Sequencing Center for Infectious Disease"/>
            <person name="Wu L."/>
            <person name="Ma J."/>
        </authorList>
    </citation>
    <scope>NUCLEOTIDE SEQUENCE [LARGE SCALE GENOMIC DNA]</scope>
    <source>
        <strain evidence="1 2">JCM 15974</strain>
    </source>
</reference>
<sequence>MRPAHIKGQRQKEVRSIQRRQRKIWAAQRNLGYIKLEKPIRHGWFKESVITKQVEKYKNQEYIIELHEKLVNPFGEEQKKKLKVNGTRKSRGI</sequence>
<keyword evidence="2" id="KW-1185">Reference proteome</keyword>
<dbReference type="EMBL" id="BAAAGE010000005">
    <property type="protein sequence ID" value="GAA0730807.1"/>
    <property type="molecule type" value="Genomic_DNA"/>
</dbReference>
<dbReference type="Proteomes" id="UP001501758">
    <property type="component" value="Unassembled WGS sequence"/>
</dbReference>
<gene>
    <name evidence="1" type="ORF">GCM10009430_42330</name>
</gene>
<evidence type="ECO:0000313" key="2">
    <source>
        <dbReference type="Proteomes" id="UP001501758"/>
    </source>
</evidence>
<dbReference type="RefSeq" id="WP_343914244.1">
    <property type="nucleotide sequence ID" value="NZ_BAAAGE010000005.1"/>
</dbReference>
<evidence type="ECO:0000313" key="1">
    <source>
        <dbReference type="EMBL" id="GAA0730807.1"/>
    </source>
</evidence>
<organism evidence="1 2">
    <name type="scientific">Aquimarina litoralis</name>
    <dbReference type="NCBI Taxonomy" id="584605"/>
    <lineage>
        <taxon>Bacteria</taxon>
        <taxon>Pseudomonadati</taxon>
        <taxon>Bacteroidota</taxon>
        <taxon>Flavobacteriia</taxon>
        <taxon>Flavobacteriales</taxon>
        <taxon>Flavobacteriaceae</taxon>
        <taxon>Aquimarina</taxon>
    </lineage>
</organism>
<protein>
    <recommendedName>
        <fullName evidence="3">RRXRR domain-containing protein</fullName>
    </recommendedName>
</protein>
<comment type="caution">
    <text evidence="1">The sequence shown here is derived from an EMBL/GenBank/DDBJ whole genome shotgun (WGS) entry which is preliminary data.</text>
</comment>
<evidence type="ECO:0008006" key="3">
    <source>
        <dbReference type="Google" id="ProtNLM"/>
    </source>
</evidence>